<dbReference type="EnsemblBacteria" id="CAD72274">
    <property type="protein sequence ID" value="CAD72274"/>
    <property type="gene ID" value="RB1796"/>
</dbReference>
<dbReference type="KEGG" id="rba:RB1796"/>
<accession>Q7UWT8</accession>
<dbReference type="HOGENOM" id="CLU_3084106_0_0_0"/>
<dbReference type="STRING" id="243090.RB1796"/>
<dbReference type="EMBL" id="BX294135">
    <property type="protein sequence ID" value="CAD72274.1"/>
    <property type="molecule type" value="Genomic_DNA"/>
</dbReference>
<dbReference type="InParanoid" id="Q7UWT8"/>
<proteinExistence type="predicted"/>
<evidence type="ECO:0000313" key="2">
    <source>
        <dbReference type="Proteomes" id="UP000001025"/>
    </source>
</evidence>
<protein>
    <submittedName>
        <fullName evidence="1">Uncharacterized protein</fullName>
    </submittedName>
</protein>
<gene>
    <name evidence="1" type="ordered locus">RB1796</name>
</gene>
<dbReference type="Proteomes" id="UP000001025">
    <property type="component" value="Chromosome"/>
</dbReference>
<dbReference type="AlphaFoldDB" id="Q7UWT8"/>
<evidence type="ECO:0000313" key="1">
    <source>
        <dbReference type="EMBL" id="CAD72274.1"/>
    </source>
</evidence>
<reference evidence="1 2" key="1">
    <citation type="journal article" date="2003" name="Proc. Natl. Acad. Sci. U.S.A.">
        <title>Complete genome sequence of the marine planctomycete Pirellula sp. strain 1.</title>
        <authorList>
            <person name="Gloeckner F.O."/>
            <person name="Kube M."/>
            <person name="Bauer M."/>
            <person name="Teeling H."/>
            <person name="Lombardot T."/>
            <person name="Ludwig W."/>
            <person name="Gade D."/>
            <person name="Beck A."/>
            <person name="Borzym K."/>
            <person name="Heitmann K."/>
            <person name="Rabus R."/>
            <person name="Schlesner H."/>
            <person name="Amann R."/>
            <person name="Reinhardt R."/>
        </authorList>
    </citation>
    <scope>NUCLEOTIDE SEQUENCE [LARGE SCALE GENOMIC DNA]</scope>
    <source>
        <strain evidence="2">DSM 10527 / NCIMB 13988 / SH1</strain>
    </source>
</reference>
<sequence length="52" mass="5873">MNARFGEWFRFPEDTFLKVSGANERCGSTMAGGPPKLRSWGSRWAIRPQSVV</sequence>
<name>Q7UWT8_RHOBA</name>
<keyword evidence="2" id="KW-1185">Reference proteome</keyword>
<organism evidence="1 2">
    <name type="scientific">Rhodopirellula baltica (strain DSM 10527 / NCIMB 13988 / SH1)</name>
    <dbReference type="NCBI Taxonomy" id="243090"/>
    <lineage>
        <taxon>Bacteria</taxon>
        <taxon>Pseudomonadati</taxon>
        <taxon>Planctomycetota</taxon>
        <taxon>Planctomycetia</taxon>
        <taxon>Pirellulales</taxon>
        <taxon>Pirellulaceae</taxon>
        <taxon>Rhodopirellula</taxon>
    </lineage>
</organism>